<evidence type="ECO:0000313" key="7">
    <source>
        <dbReference type="EMBL" id="GGG63668.1"/>
    </source>
</evidence>
<dbReference type="Pfam" id="PF00350">
    <property type="entry name" value="Dynamin_N"/>
    <property type="match status" value="1"/>
</dbReference>
<keyword evidence="8" id="KW-1185">Reference proteome</keyword>
<evidence type="ECO:0000256" key="4">
    <source>
        <dbReference type="ARBA" id="ARBA00023134"/>
    </source>
</evidence>
<sequence length="655" mass="72167">MAPANPVRLKHREGFEELNAFWDTLDKMEHSVEDYAEVGLDFVEEPVDRVLEKIRSFEPQVSIIGQVKSGKSTLLNALIGETDLLPSDVNPWTSVITGIHVNSRQRPPHTRALFRFFDAHEWDRLVATGGRLGEMAARAGFSGEAKEVRAQVNEMRQTTEERLGDAFDELLGTSHAFPEIDKDVIDRYVCYGDPDELDAGASDGVFADVTKAADLYIDLPGLPRGLCLRDTPGVNDTFMMREQITLNAISDSRVCVVVLSAHQALSTMDLALLRIICSVEAREVLIFVNRMDELADPLGEAERIEVSIRRTLGRMGLAQDVEILFGSGAWANAALSPGEFTLGPASAAALGRMAKGKHLDTEEGMRLAAMDASGVPALHRAIAARVVDGPCRALLADVRSDIDAIIEMSETVENIAAQDGTTNIREGFGSRELSLSVAEVREAALEAFDERAAVVRGQLRERLERGQETFVESAIEALQAHINLYGEFSSWKHDPSSLRMAMKAAFTSATVRLRREGEAGLDMVMDGMDDIFHDDLGVTRDSGSVDFPEQPQHKAPTVLARTLSLDLEGPWWRRFWKFGHRKAAAKRYRALIEAEIAPLIDDLLTQVFDPAVQATREVIETFAMDQGAFARAVLDCAHDMTGDRDGSDEPRRLIA</sequence>
<dbReference type="EMBL" id="BMJV01000001">
    <property type="protein sequence ID" value="GGG63668.1"/>
    <property type="molecule type" value="Genomic_DNA"/>
</dbReference>
<reference evidence="7" key="2">
    <citation type="submission" date="2020-09" db="EMBL/GenBank/DDBJ databases">
        <authorList>
            <person name="Sun Q."/>
            <person name="Zhou Y."/>
        </authorList>
    </citation>
    <scope>NUCLEOTIDE SEQUENCE</scope>
    <source>
        <strain evidence="7">CGMCC 1.15762</strain>
    </source>
</reference>
<gene>
    <name evidence="7" type="ORF">GCM10011415_07670</name>
</gene>
<keyword evidence="2" id="KW-0547">Nucleotide-binding</keyword>
<dbReference type="SUPFAM" id="SSF52540">
    <property type="entry name" value="P-loop containing nucleoside triphosphate hydrolases"/>
    <property type="match status" value="1"/>
</dbReference>
<comment type="caution">
    <text evidence="7">The sequence shown here is derived from an EMBL/GenBank/DDBJ whole genome shotgun (WGS) entry which is preliminary data.</text>
</comment>
<dbReference type="InterPro" id="IPR027417">
    <property type="entry name" value="P-loop_NTPase"/>
</dbReference>
<keyword evidence="5" id="KW-0472">Membrane</keyword>
<dbReference type="GO" id="GO:0003924">
    <property type="term" value="F:GTPase activity"/>
    <property type="evidence" value="ECO:0007669"/>
    <property type="project" value="InterPro"/>
</dbReference>
<evidence type="ECO:0000256" key="3">
    <source>
        <dbReference type="ARBA" id="ARBA00022801"/>
    </source>
</evidence>
<evidence type="ECO:0000256" key="5">
    <source>
        <dbReference type="ARBA" id="ARBA00023136"/>
    </source>
</evidence>
<keyword evidence="3" id="KW-0378">Hydrolase</keyword>
<dbReference type="InterPro" id="IPR027094">
    <property type="entry name" value="Mitofusin_fam"/>
</dbReference>
<accession>A0A8J3EEF2</accession>
<reference evidence="7" key="1">
    <citation type="journal article" date="2014" name="Int. J. Syst. Evol. Microbiol.">
        <title>Complete genome sequence of Corynebacterium casei LMG S-19264T (=DSM 44701T), isolated from a smear-ripened cheese.</title>
        <authorList>
            <consortium name="US DOE Joint Genome Institute (JGI-PGF)"/>
            <person name="Walter F."/>
            <person name="Albersmeier A."/>
            <person name="Kalinowski J."/>
            <person name="Ruckert C."/>
        </authorList>
    </citation>
    <scope>NUCLEOTIDE SEQUENCE</scope>
    <source>
        <strain evidence="7">CGMCC 1.15762</strain>
    </source>
</reference>
<name>A0A8J3EEF2_9RHOB</name>
<organism evidence="7 8">
    <name type="scientific">Salipiger pallidus</name>
    <dbReference type="NCBI Taxonomy" id="1775170"/>
    <lineage>
        <taxon>Bacteria</taxon>
        <taxon>Pseudomonadati</taxon>
        <taxon>Pseudomonadota</taxon>
        <taxon>Alphaproteobacteria</taxon>
        <taxon>Rhodobacterales</taxon>
        <taxon>Roseobacteraceae</taxon>
        <taxon>Salipiger</taxon>
    </lineage>
</organism>
<dbReference type="AlphaFoldDB" id="A0A8J3EEF2"/>
<dbReference type="PANTHER" id="PTHR10465">
    <property type="entry name" value="TRANSMEMBRANE GTPASE FZO1"/>
    <property type="match status" value="1"/>
</dbReference>
<dbReference type="GO" id="GO:0016020">
    <property type="term" value="C:membrane"/>
    <property type="evidence" value="ECO:0007669"/>
    <property type="project" value="UniProtKB-SubCell"/>
</dbReference>
<protein>
    <submittedName>
        <fullName evidence="7">Dynamin family protein</fullName>
    </submittedName>
</protein>
<dbReference type="RefSeq" id="WP_188788871.1">
    <property type="nucleotide sequence ID" value="NZ_BMJV01000001.1"/>
</dbReference>
<evidence type="ECO:0000256" key="1">
    <source>
        <dbReference type="ARBA" id="ARBA00004370"/>
    </source>
</evidence>
<dbReference type="InterPro" id="IPR045063">
    <property type="entry name" value="Dynamin_N"/>
</dbReference>
<evidence type="ECO:0000313" key="8">
    <source>
        <dbReference type="Proteomes" id="UP000617145"/>
    </source>
</evidence>
<proteinExistence type="predicted"/>
<dbReference type="GO" id="GO:0005525">
    <property type="term" value="F:GTP binding"/>
    <property type="evidence" value="ECO:0007669"/>
    <property type="project" value="UniProtKB-KW"/>
</dbReference>
<comment type="subcellular location">
    <subcellularLocation>
        <location evidence="1">Membrane</location>
    </subcellularLocation>
</comment>
<feature type="domain" description="Dynamin N-terminal" evidence="6">
    <location>
        <begin position="61"/>
        <end position="278"/>
    </location>
</feature>
<dbReference type="PANTHER" id="PTHR10465:SF0">
    <property type="entry name" value="SARCALUMENIN"/>
    <property type="match status" value="1"/>
</dbReference>
<dbReference type="Proteomes" id="UP000617145">
    <property type="component" value="Unassembled WGS sequence"/>
</dbReference>
<keyword evidence="4" id="KW-0342">GTP-binding</keyword>
<dbReference type="Gene3D" id="3.40.50.300">
    <property type="entry name" value="P-loop containing nucleotide triphosphate hydrolases"/>
    <property type="match status" value="1"/>
</dbReference>
<evidence type="ECO:0000256" key="2">
    <source>
        <dbReference type="ARBA" id="ARBA00022741"/>
    </source>
</evidence>
<evidence type="ECO:0000259" key="6">
    <source>
        <dbReference type="Pfam" id="PF00350"/>
    </source>
</evidence>